<dbReference type="GO" id="GO:0046872">
    <property type="term" value="F:metal ion binding"/>
    <property type="evidence" value="ECO:0007669"/>
    <property type="project" value="InterPro"/>
</dbReference>
<keyword evidence="5" id="KW-0645">Protease</keyword>
<feature type="domain" description="Peptidase M16 N-terminal" evidence="3">
    <location>
        <begin position="77"/>
        <end position="221"/>
    </location>
</feature>
<dbReference type="EMBL" id="CADDTS010000022">
    <property type="protein sequence ID" value="CAB1212641.1"/>
    <property type="molecule type" value="Genomic_DNA"/>
</dbReference>
<keyword evidence="2" id="KW-0732">Signal</keyword>
<feature type="signal peptide" evidence="2">
    <location>
        <begin position="1"/>
        <end position="21"/>
    </location>
</feature>
<evidence type="ECO:0000259" key="3">
    <source>
        <dbReference type="Pfam" id="PF00675"/>
    </source>
</evidence>
<evidence type="ECO:0000259" key="4">
    <source>
        <dbReference type="Pfam" id="PF05193"/>
    </source>
</evidence>
<evidence type="ECO:0000256" key="2">
    <source>
        <dbReference type="SAM" id="SignalP"/>
    </source>
</evidence>
<dbReference type="Pfam" id="PF05193">
    <property type="entry name" value="Peptidase_M16_C"/>
    <property type="match status" value="1"/>
</dbReference>
<dbReference type="GO" id="GO:0006508">
    <property type="term" value="P:proteolysis"/>
    <property type="evidence" value="ECO:0007669"/>
    <property type="project" value="UniProtKB-KW"/>
</dbReference>
<name>A0A811GDL7_9GAMM</name>
<protein>
    <submittedName>
        <fullName evidence="5">Putative zinc protease</fullName>
        <ecNumber evidence="5">3.4.24.-</ecNumber>
    </submittedName>
</protein>
<dbReference type="PANTHER" id="PTHR11851">
    <property type="entry name" value="METALLOPROTEASE"/>
    <property type="match status" value="1"/>
</dbReference>
<dbReference type="Pfam" id="PF00675">
    <property type="entry name" value="Peptidase_M16"/>
    <property type="match status" value="1"/>
</dbReference>
<feature type="region of interest" description="Disordered" evidence="1">
    <location>
        <begin position="498"/>
        <end position="524"/>
    </location>
</feature>
<dbReference type="AlphaFoldDB" id="A0A811GDL7"/>
<evidence type="ECO:0000313" key="6">
    <source>
        <dbReference type="Proteomes" id="UP000489961"/>
    </source>
</evidence>
<feature type="domain" description="Peptidase M16 C-terminal" evidence="4">
    <location>
        <begin position="227"/>
        <end position="403"/>
    </location>
</feature>
<dbReference type="Gene3D" id="3.30.830.10">
    <property type="entry name" value="Metalloenzyme, LuxS/M16 peptidase-like"/>
    <property type="match status" value="2"/>
</dbReference>
<dbReference type="Proteomes" id="UP000489961">
    <property type="component" value="Unassembled WGS sequence"/>
</dbReference>
<sequence>MFNRYTFILLASLIAGQSATADVDFNPLSDDKPSYLQSIPLLLSLQNINAQNQLSTPHVQELNNKYQVRSLFAESKSLPMVDIQLTFNAGAARDEEIAPGLYGIANMAAKLIDEGTENYTANDIARAFERVGAQFSAQAYRDMFIVKLRVLSDPKKLEPAVAMMLKVLNHSTFKKSSINLVLSNTQVGQKQIQESPSRMMNIMFYRALYGKHPYAQPIPGTQGSISKISSEQLQRFSQQFLVSQNLNIAITGKLNSKEALKLSEQIAGNLKQGEKAKALAQPVEKTSFDIRHIKFKSSQAHVMMGQLGTTRFDPDRLALEVANQMFGGSGFNSILMQELRVKRGYTYGAYSSFSFSQAPGSFSFSYSTQQDQLLDSIKIAHQALVNFVNQPIDKNKMQDTKAGMLRAFPNNYNSNAHINAQLGSIGFYNQSANYLSIYPQLLEKITAQDVQNAIRKHLHPERLTIIVVSDQFDKKALEALLKQNLAPQFPIPNKEQIPKSVIAPPEKPVTDERAVFPDDVPASI</sequence>
<dbReference type="EC" id="3.4.24.-" evidence="5"/>
<reference evidence="5 6" key="1">
    <citation type="submission" date="2020-02" db="EMBL/GenBank/DDBJ databases">
        <authorList>
            <person name="Chaudhuri R."/>
        </authorList>
    </citation>
    <scope>NUCLEOTIDE SEQUENCE [LARGE SCALE GENOMIC DNA]</scope>
    <source>
        <strain evidence="5">SFB21</strain>
    </source>
</reference>
<proteinExistence type="predicted"/>
<dbReference type="InterPro" id="IPR050361">
    <property type="entry name" value="MPP/UQCRC_Complex"/>
</dbReference>
<dbReference type="GO" id="GO:0008233">
    <property type="term" value="F:peptidase activity"/>
    <property type="evidence" value="ECO:0007669"/>
    <property type="project" value="UniProtKB-KW"/>
</dbReference>
<evidence type="ECO:0000313" key="5">
    <source>
        <dbReference type="EMBL" id="CAB1212641.1"/>
    </source>
</evidence>
<evidence type="ECO:0000256" key="1">
    <source>
        <dbReference type="SAM" id="MobiDB-lite"/>
    </source>
</evidence>
<dbReference type="InterPro" id="IPR011249">
    <property type="entry name" value="Metalloenz_LuxS/M16"/>
</dbReference>
<dbReference type="InterPro" id="IPR007863">
    <property type="entry name" value="Peptidase_M16_C"/>
</dbReference>
<accession>A0A811GDL7</accession>
<dbReference type="PANTHER" id="PTHR11851:SF224">
    <property type="entry name" value="PROCESSING PROTEASE"/>
    <property type="match status" value="1"/>
</dbReference>
<organism evidence="5 6">
    <name type="scientific">Acinetobacter bouvetii</name>
    <dbReference type="NCBI Taxonomy" id="202951"/>
    <lineage>
        <taxon>Bacteria</taxon>
        <taxon>Pseudomonadati</taxon>
        <taxon>Pseudomonadota</taxon>
        <taxon>Gammaproteobacteria</taxon>
        <taxon>Moraxellales</taxon>
        <taxon>Moraxellaceae</taxon>
        <taxon>Acinetobacter</taxon>
    </lineage>
</organism>
<gene>
    <name evidence="5" type="ORF">SFB21_1205</name>
</gene>
<dbReference type="SUPFAM" id="SSF63411">
    <property type="entry name" value="LuxS/MPP-like metallohydrolase"/>
    <property type="match status" value="2"/>
</dbReference>
<keyword evidence="5" id="KW-0378">Hydrolase</keyword>
<feature type="chain" id="PRO_5032964347" evidence="2">
    <location>
        <begin position="22"/>
        <end position="524"/>
    </location>
</feature>
<comment type="caution">
    <text evidence="5">The sequence shown here is derived from an EMBL/GenBank/DDBJ whole genome shotgun (WGS) entry which is preliminary data.</text>
</comment>
<dbReference type="RefSeq" id="WP_174559131.1">
    <property type="nucleotide sequence ID" value="NZ_CADDTS010000022.1"/>
</dbReference>
<dbReference type="InterPro" id="IPR011765">
    <property type="entry name" value="Pept_M16_N"/>
</dbReference>